<evidence type="ECO:0000313" key="2">
    <source>
        <dbReference type="WBParaSite" id="ES5_v2.g15191.t1"/>
    </source>
</evidence>
<dbReference type="Proteomes" id="UP000887579">
    <property type="component" value="Unplaced"/>
</dbReference>
<evidence type="ECO:0000313" key="1">
    <source>
        <dbReference type="Proteomes" id="UP000887579"/>
    </source>
</evidence>
<sequence length="273" mass="29202">MGHCVKLILKNSLKMSSTNKATVHETHIREETHTGTGVHDDKKKGGIMQDIKDGVKNVVNKVTGNSEHKHEATCNKGTCHTYESETAHYTESTEHERNARLLREQAEKALKNNAAEFTEAERAQAQARVVAEHANAKTAQALNNQERGQELLAEAAERAQAQARVVAEHANAKTAQALNNQERGQELLAEAGAEMIEAGAKLQREAAANSREAPYNVHGEGAVRQTTVVSTAGQEAAARAHEAVTVKEVTHTAATTTGAAATAGATTTTTRHA</sequence>
<reference evidence="2" key="1">
    <citation type="submission" date="2022-11" db="UniProtKB">
        <authorList>
            <consortium name="WormBaseParasite"/>
        </authorList>
    </citation>
    <scope>IDENTIFICATION</scope>
</reference>
<protein>
    <submittedName>
        <fullName evidence="2">Uncharacterized protein</fullName>
    </submittedName>
</protein>
<proteinExistence type="predicted"/>
<dbReference type="WBParaSite" id="ES5_v2.g15191.t1">
    <property type="protein sequence ID" value="ES5_v2.g15191.t1"/>
    <property type="gene ID" value="ES5_v2.g15191"/>
</dbReference>
<name>A0AC34FE12_9BILA</name>
<organism evidence="1 2">
    <name type="scientific">Panagrolaimus sp. ES5</name>
    <dbReference type="NCBI Taxonomy" id="591445"/>
    <lineage>
        <taxon>Eukaryota</taxon>
        <taxon>Metazoa</taxon>
        <taxon>Ecdysozoa</taxon>
        <taxon>Nematoda</taxon>
        <taxon>Chromadorea</taxon>
        <taxon>Rhabditida</taxon>
        <taxon>Tylenchina</taxon>
        <taxon>Panagrolaimomorpha</taxon>
        <taxon>Panagrolaimoidea</taxon>
        <taxon>Panagrolaimidae</taxon>
        <taxon>Panagrolaimus</taxon>
    </lineage>
</organism>
<accession>A0AC34FE12</accession>